<dbReference type="Proteomes" id="UP001634007">
    <property type="component" value="Unassembled WGS sequence"/>
</dbReference>
<feature type="region of interest" description="Disordered" evidence="1">
    <location>
        <begin position="1"/>
        <end position="43"/>
    </location>
</feature>
<evidence type="ECO:0000256" key="1">
    <source>
        <dbReference type="SAM" id="MobiDB-lite"/>
    </source>
</evidence>
<sequence length="187" mass="21301">MGKPAAGAVNGEGRRRWASRQQGLENSEEKANQTAGRKQQRHREVWQDPALQIHISLYGLRRIDEWLQDVTHTSTSFNLLATVLWQIWKERNNTIFRQQKPNPKKIISLAKAKNLCFTNQANSKKKAHGDEGSLPQNWKSPTANALKINMDGCYSSDSPVGAISCVCRNKDGELVDWFVRWVEIGFR</sequence>
<evidence type="ECO:0008006" key="4">
    <source>
        <dbReference type="Google" id="ProtNLM"/>
    </source>
</evidence>
<organism evidence="2 3">
    <name type="scientific">Eucalyptus globulus</name>
    <name type="common">Tasmanian blue gum</name>
    <dbReference type="NCBI Taxonomy" id="34317"/>
    <lineage>
        <taxon>Eukaryota</taxon>
        <taxon>Viridiplantae</taxon>
        <taxon>Streptophyta</taxon>
        <taxon>Embryophyta</taxon>
        <taxon>Tracheophyta</taxon>
        <taxon>Spermatophyta</taxon>
        <taxon>Magnoliopsida</taxon>
        <taxon>eudicotyledons</taxon>
        <taxon>Gunneridae</taxon>
        <taxon>Pentapetalae</taxon>
        <taxon>rosids</taxon>
        <taxon>malvids</taxon>
        <taxon>Myrtales</taxon>
        <taxon>Myrtaceae</taxon>
        <taxon>Myrtoideae</taxon>
        <taxon>Eucalypteae</taxon>
        <taxon>Eucalyptus</taxon>
    </lineage>
</organism>
<keyword evidence="3" id="KW-1185">Reference proteome</keyword>
<evidence type="ECO:0000313" key="3">
    <source>
        <dbReference type="Proteomes" id="UP001634007"/>
    </source>
</evidence>
<accession>A0ABD3L6T5</accession>
<evidence type="ECO:0000313" key="2">
    <source>
        <dbReference type="EMBL" id="KAL3745552.1"/>
    </source>
</evidence>
<name>A0ABD3L6T5_EUCGL</name>
<proteinExistence type="predicted"/>
<reference evidence="2 3" key="1">
    <citation type="submission" date="2024-11" db="EMBL/GenBank/DDBJ databases">
        <title>Chromosome-level genome assembly of Eucalyptus globulus Labill. provides insights into its genome evolution.</title>
        <authorList>
            <person name="Li X."/>
        </authorList>
    </citation>
    <scope>NUCLEOTIDE SEQUENCE [LARGE SCALE GENOMIC DNA]</scope>
    <source>
        <strain evidence="2">CL2024</strain>
        <tissue evidence="2">Fresh tender leaves</tissue>
    </source>
</reference>
<dbReference type="EMBL" id="JBJKBG010000003">
    <property type="protein sequence ID" value="KAL3745552.1"/>
    <property type="molecule type" value="Genomic_DNA"/>
</dbReference>
<dbReference type="AlphaFoldDB" id="A0ABD3L6T5"/>
<gene>
    <name evidence="2" type="ORF">ACJRO7_014635</name>
</gene>
<comment type="caution">
    <text evidence="2">The sequence shown here is derived from an EMBL/GenBank/DDBJ whole genome shotgun (WGS) entry which is preliminary data.</text>
</comment>
<protein>
    <recommendedName>
        <fullName evidence="4">RNase H type-1 domain-containing protein</fullName>
    </recommendedName>
</protein>